<feature type="region of interest" description="Disordered" evidence="1">
    <location>
        <begin position="135"/>
        <end position="161"/>
    </location>
</feature>
<evidence type="ECO:0000256" key="1">
    <source>
        <dbReference type="SAM" id="MobiDB-lite"/>
    </source>
</evidence>
<dbReference type="EMBL" id="QBIY01004548">
    <property type="protein sequence ID" value="RXN38732.1"/>
    <property type="molecule type" value="Genomic_DNA"/>
</dbReference>
<gene>
    <name evidence="4" type="ORF">ROHU_000853</name>
    <name evidence="3" type="ORF">ROHU_029689</name>
</gene>
<dbReference type="Pfam" id="PF02758">
    <property type="entry name" value="PYRIN"/>
    <property type="match status" value="1"/>
</dbReference>
<feature type="domain" description="Pyrin" evidence="2">
    <location>
        <begin position="1"/>
        <end position="87"/>
    </location>
</feature>
<feature type="compositionally biased region" description="Basic and acidic residues" evidence="1">
    <location>
        <begin position="136"/>
        <end position="152"/>
    </location>
</feature>
<dbReference type="EMBL" id="QBIY01013091">
    <property type="protein sequence ID" value="RXN12054.1"/>
    <property type="molecule type" value="Genomic_DNA"/>
</dbReference>
<dbReference type="SMART" id="SM01289">
    <property type="entry name" value="PYRIN"/>
    <property type="match status" value="1"/>
</dbReference>
<dbReference type="AlphaFoldDB" id="A0A498LYU5"/>
<dbReference type="InterPro" id="IPR004020">
    <property type="entry name" value="DAPIN"/>
</dbReference>
<dbReference type="STRING" id="84645.A0A498LYU5"/>
<protein>
    <submittedName>
        <fullName evidence="3">NLRC3-like protein</fullName>
    </submittedName>
</protein>
<accession>A0A498LYU5</accession>
<proteinExistence type="predicted"/>
<dbReference type="PROSITE" id="PS50824">
    <property type="entry name" value="DAPIN"/>
    <property type="match status" value="1"/>
</dbReference>
<evidence type="ECO:0000313" key="3">
    <source>
        <dbReference type="EMBL" id="RXN12054.1"/>
    </source>
</evidence>
<comment type="caution">
    <text evidence="3">The sequence shown here is derived from an EMBL/GenBank/DDBJ whole genome shotgun (WGS) entry which is preliminary data.</text>
</comment>
<keyword evidence="5" id="KW-1185">Reference proteome</keyword>
<dbReference type="InterPro" id="IPR011029">
    <property type="entry name" value="DEATH-like_dom_sf"/>
</dbReference>
<reference evidence="3 5" key="1">
    <citation type="submission" date="2018-03" db="EMBL/GenBank/DDBJ databases">
        <title>Draft genome sequence of Rohu Carp (Labeo rohita).</title>
        <authorList>
            <person name="Das P."/>
            <person name="Kushwaha B."/>
            <person name="Joshi C.G."/>
            <person name="Kumar D."/>
            <person name="Nagpure N.S."/>
            <person name="Sahoo L."/>
            <person name="Das S.P."/>
            <person name="Bit A."/>
            <person name="Patnaik S."/>
            <person name="Meher P.K."/>
            <person name="Jayasankar P."/>
            <person name="Koringa P.G."/>
            <person name="Patel N.V."/>
            <person name="Hinsu A.T."/>
            <person name="Kumar R."/>
            <person name="Pandey M."/>
            <person name="Agarwal S."/>
            <person name="Srivastava S."/>
            <person name="Singh M."/>
            <person name="Iquebal M.A."/>
            <person name="Jaiswal S."/>
            <person name="Angadi U.B."/>
            <person name="Kumar N."/>
            <person name="Raza M."/>
            <person name="Shah T.M."/>
            <person name="Rai A."/>
            <person name="Jena J.K."/>
        </authorList>
    </citation>
    <scope>NUCLEOTIDE SEQUENCE [LARGE SCALE GENOMIC DNA]</scope>
    <source>
        <strain evidence="3">DASCIFA01</strain>
        <tissue evidence="3">Testis</tissue>
    </source>
</reference>
<evidence type="ECO:0000313" key="5">
    <source>
        <dbReference type="Proteomes" id="UP000290572"/>
    </source>
</evidence>
<evidence type="ECO:0000259" key="2">
    <source>
        <dbReference type="PROSITE" id="PS50824"/>
    </source>
</evidence>
<organism evidence="3 5">
    <name type="scientific">Labeo rohita</name>
    <name type="common">Indian major carp</name>
    <name type="synonym">Cyprinus rohita</name>
    <dbReference type="NCBI Taxonomy" id="84645"/>
    <lineage>
        <taxon>Eukaryota</taxon>
        <taxon>Metazoa</taxon>
        <taxon>Chordata</taxon>
        <taxon>Craniata</taxon>
        <taxon>Vertebrata</taxon>
        <taxon>Euteleostomi</taxon>
        <taxon>Actinopterygii</taxon>
        <taxon>Neopterygii</taxon>
        <taxon>Teleostei</taxon>
        <taxon>Ostariophysi</taxon>
        <taxon>Cypriniformes</taxon>
        <taxon>Cyprinidae</taxon>
        <taxon>Labeoninae</taxon>
        <taxon>Labeonini</taxon>
        <taxon>Labeo</taxon>
    </lineage>
</organism>
<sequence length="161" mass="18512">MMAYDKERLNDILKELKKEELKEFQWHLKNHHGCITTSDMEDADQLTTVDKMVACFGPEEAVKITVGILEKIHRKDLVEQLENKHKPGSTSESSKASLFDDKEISLRLKNKLKQDYKQILIDTLSERIQSFNYGYSERKNRPSGVKIDDGSKDLGLNAIQS</sequence>
<dbReference type="Gene3D" id="1.10.533.10">
    <property type="entry name" value="Death Domain, Fas"/>
    <property type="match status" value="1"/>
</dbReference>
<name>A0A498LYU5_LABRO</name>
<dbReference type="SUPFAM" id="SSF47986">
    <property type="entry name" value="DEATH domain"/>
    <property type="match status" value="1"/>
</dbReference>
<dbReference type="Proteomes" id="UP000290572">
    <property type="component" value="Unassembled WGS sequence"/>
</dbReference>
<evidence type="ECO:0000313" key="4">
    <source>
        <dbReference type="EMBL" id="RXN38732.1"/>
    </source>
</evidence>